<dbReference type="AlphaFoldDB" id="A0A8R1EE11"/>
<reference evidence="3" key="1">
    <citation type="submission" date="2010-08" db="EMBL/GenBank/DDBJ databases">
        <authorList>
            <consortium name="Caenorhabditis japonica Sequencing Consortium"/>
            <person name="Wilson R.K."/>
        </authorList>
    </citation>
    <scope>NUCLEOTIDE SEQUENCE [LARGE SCALE GENOMIC DNA]</scope>
    <source>
        <strain evidence="3">DF5081</strain>
    </source>
</reference>
<evidence type="ECO:0000259" key="1">
    <source>
        <dbReference type="PROSITE" id="PS50235"/>
    </source>
</evidence>
<dbReference type="InterPro" id="IPR038765">
    <property type="entry name" value="Papain-like_cys_pep_sf"/>
</dbReference>
<dbReference type="PROSITE" id="PS50235">
    <property type="entry name" value="USP_3"/>
    <property type="match status" value="1"/>
</dbReference>
<evidence type="ECO:0000313" key="2">
    <source>
        <dbReference type="EnsemblMetazoa" id="CJA32950.1"/>
    </source>
</evidence>
<dbReference type="EnsemblMetazoa" id="CJA32950.1">
    <property type="protein sequence ID" value="CJA32950.1"/>
    <property type="gene ID" value="WBGene00208797"/>
</dbReference>
<protein>
    <submittedName>
        <fullName evidence="2">USP domain-containing protein</fullName>
    </submittedName>
</protein>
<reference evidence="2" key="2">
    <citation type="submission" date="2022-06" db="UniProtKB">
        <authorList>
            <consortium name="EnsemblMetazoa"/>
        </authorList>
    </citation>
    <scope>IDENTIFICATION</scope>
    <source>
        <strain evidence="2">DF5081</strain>
    </source>
</reference>
<dbReference type="GO" id="GO:0016579">
    <property type="term" value="P:protein deubiquitination"/>
    <property type="evidence" value="ECO:0007669"/>
    <property type="project" value="InterPro"/>
</dbReference>
<dbReference type="SUPFAM" id="SSF54001">
    <property type="entry name" value="Cysteine proteinases"/>
    <property type="match status" value="1"/>
</dbReference>
<proteinExistence type="predicted"/>
<dbReference type="Pfam" id="PF00443">
    <property type="entry name" value="UCH"/>
    <property type="match status" value="1"/>
</dbReference>
<dbReference type="Gene3D" id="3.90.70.10">
    <property type="entry name" value="Cysteine proteinases"/>
    <property type="match status" value="1"/>
</dbReference>
<dbReference type="Proteomes" id="UP000005237">
    <property type="component" value="Unassembled WGS sequence"/>
</dbReference>
<dbReference type="GO" id="GO:0004843">
    <property type="term" value="F:cysteine-type deubiquitinase activity"/>
    <property type="evidence" value="ECO:0007669"/>
    <property type="project" value="InterPro"/>
</dbReference>
<organism evidence="2 3">
    <name type="scientific">Caenorhabditis japonica</name>
    <dbReference type="NCBI Taxonomy" id="281687"/>
    <lineage>
        <taxon>Eukaryota</taxon>
        <taxon>Metazoa</taxon>
        <taxon>Ecdysozoa</taxon>
        <taxon>Nematoda</taxon>
        <taxon>Chromadorea</taxon>
        <taxon>Rhabditida</taxon>
        <taxon>Rhabditina</taxon>
        <taxon>Rhabditomorpha</taxon>
        <taxon>Rhabditoidea</taxon>
        <taxon>Rhabditidae</taxon>
        <taxon>Peloderinae</taxon>
        <taxon>Caenorhabditis</taxon>
    </lineage>
</organism>
<feature type="domain" description="USP" evidence="1">
    <location>
        <begin position="1"/>
        <end position="51"/>
    </location>
</feature>
<sequence length="54" mass="6372">NHYGQLSCGHFIAYAKSNEDKWLMLNDCSVREVSEEEVDKQGAYLLFYERKENI</sequence>
<evidence type="ECO:0000313" key="3">
    <source>
        <dbReference type="Proteomes" id="UP000005237"/>
    </source>
</evidence>
<keyword evidence="3" id="KW-1185">Reference proteome</keyword>
<dbReference type="InterPro" id="IPR028889">
    <property type="entry name" value="USP"/>
</dbReference>
<accession>A0A8R1EE11</accession>
<dbReference type="InterPro" id="IPR001394">
    <property type="entry name" value="Peptidase_C19_UCH"/>
</dbReference>
<name>A0A8R1EE11_CAEJA</name>